<dbReference type="InterPro" id="IPR005548">
    <property type="entry name" value="Cell_div_FtsQ/DivIB_C"/>
</dbReference>
<evidence type="ECO:0000256" key="3">
    <source>
        <dbReference type="ARBA" id="ARBA00022692"/>
    </source>
</evidence>
<evidence type="ECO:0000259" key="8">
    <source>
        <dbReference type="Pfam" id="PF08478"/>
    </source>
</evidence>
<evidence type="ECO:0000256" key="4">
    <source>
        <dbReference type="ARBA" id="ARBA00022989"/>
    </source>
</evidence>
<feature type="transmembrane region" description="Helical" evidence="6">
    <location>
        <begin position="62"/>
        <end position="83"/>
    </location>
</feature>
<accession>A0A1B3WDE8</accession>
<evidence type="ECO:0000259" key="7">
    <source>
        <dbReference type="Pfam" id="PF03799"/>
    </source>
</evidence>
<gene>
    <name evidence="9" type="ORF">BCB69_02725</name>
</gene>
<sequence>MGKFKSFDDFQRTIHKGLDRQENHKETNFISNVNNDSTELPLELSNKNIKKKRRKIRIKKKWKTRFMMGCAVFFIILLSFLFLPLPFGDIRVTGSAVVTRSDIIFEGKIKHPVNVLQINISNVKQRLLHDIRVSSIDIKRSFPFYIDVIVHDRTPYAIVQGDYVYAVLDKNGRVMDTQTSISGLDLPIITGKKLGNLLLEDIVQEESINKALQFISSLSQDGFKQFSEVNIGQPNNIIAYTRDGIAVHLGSGEHIDKQAVMAENMVGDIMARGLSVEYIEVNLTSPFIKLKK</sequence>
<dbReference type="AlphaFoldDB" id="A0A1B3WDE8"/>
<dbReference type="EMBL" id="CP017037">
    <property type="protein sequence ID" value="AOH38981.1"/>
    <property type="molecule type" value="Genomic_DNA"/>
</dbReference>
<evidence type="ECO:0000313" key="10">
    <source>
        <dbReference type="Proteomes" id="UP000094757"/>
    </source>
</evidence>
<dbReference type="PANTHER" id="PTHR37820:SF1">
    <property type="entry name" value="CELL DIVISION PROTEIN FTSQ"/>
    <property type="match status" value="1"/>
</dbReference>
<dbReference type="Pfam" id="PF08478">
    <property type="entry name" value="POTRA_1"/>
    <property type="match status" value="1"/>
</dbReference>
<keyword evidence="5" id="KW-0131">Cell cycle</keyword>
<dbReference type="Pfam" id="PF03799">
    <property type="entry name" value="FtsQ_DivIB_C"/>
    <property type="match status" value="1"/>
</dbReference>
<protein>
    <submittedName>
        <fullName evidence="9">Uncharacterized protein</fullName>
    </submittedName>
</protein>
<feature type="domain" description="POTRA" evidence="8">
    <location>
        <begin position="86"/>
        <end position="151"/>
    </location>
</feature>
<keyword evidence="1" id="KW-1003">Cell membrane</keyword>
<dbReference type="Proteomes" id="UP000094757">
    <property type="component" value="Chromosome"/>
</dbReference>
<feature type="domain" description="Cell division protein FtsQ/DivIB C-terminal" evidence="7">
    <location>
        <begin position="157"/>
        <end position="269"/>
    </location>
</feature>
<name>A0A1B3WDE8_9FIRM</name>
<dbReference type="GO" id="GO:0005886">
    <property type="term" value="C:plasma membrane"/>
    <property type="evidence" value="ECO:0007669"/>
    <property type="project" value="TreeGrafter"/>
</dbReference>
<evidence type="ECO:0000256" key="5">
    <source>
        <dbReference type="ARBA" id="ARBA00023306"/>
    </source>
</evidence>
<keyword evidence="2" id="KW-0132">Cell division</keyword>
<dbReference type="RefSeq" id="WP_069176949.1">
    <property type="nucleotide sequence ID" value="NZ_CP017037.1"/>
</dbReference>
<organism evidence="9 10">
    <name type="scientific">Dialister pneumosintes</name>
    <dbReference type="NCBI Taxonomy" id="39950"/>
    <lineage>
        <taxon>Bacteria</taxon>
        <taxon>Bacillati</taxon>
        <taxon>Bacillota</taxon>
        <taxon>Negativicutes</taxon>
        <taxon>Veillonellales</taxon>
        <taxon>Veillonellaceae</taxon>
        <taxon>Dialister</taxon>
    </lineage>
</organism>
<dbReference type="PANTHER" id="PTHR37820">
    <property type="entry name" value="CELL DIVISION PROTEIN DIVIB"/>
    <property type="match status" value="1"/>
</dbReference>
<proteinExistence type="predicted"/>
<dbReference type="GO" id="GO:0051301">
    <property type="term" value="P:cell division"/>
    <property type="evidence" value="ECO:0007669"/>
    <property type="project" value="UniProtKB-KW"/>
</dbReference>
<dbReference type="STRING" id="39950.BCB69_02725"/>
<keyword evidence="6" id="KW-0472">Membrane</keyword>
<evidence type="ECO:0000256" key="1">
    <source>
        <dbReference type="ARBA" id="ARBA00022475"/>
    </source>
</evidence>
<dbReference type="KEGG" id="dpn:BCB69_02725"/>
<evidence type="ECO:0000313" key="9">
    <source>
        <dbReference type="EMBL" id="AOH38981.1"/>
    </source>
</evidence>
<evidence type="ECO:0000256" key="2">
    <source>
        <dbReference type="ARBA" id="ARBA00022618"/>
    </source>
</evidence>
<keyword evidence="3 6" id="KW-0812">Transmembrane</keyword>
<reference evidence="10" key="1">
    <citation type="submission" date="2016-08" db="EMBL/GenBank/DDBJ databases">
        <authorList>
            <person name="Holder M.E."/>
            <person name="Ajami N.J."/>
            <person name="Petrosino J.F."/>
        </authorList>
    </citation>
    <scope>NUCLEOTIDE SEQUENCE [LARGE SCALE GENOMIC DNA]</scope>
    <source>
        <strain evidence="10">F0677</strain>
    </source>
</reference>
<dbReference type="InterPro" id="IPR013685">
    <property type="entry name" value="POTRA_FtsQ_type"/>
</dbReference>
<dbReference type="InterPro" id="IPR050487">
    <property type="entry name" value="FtsQ_DivIB"/>
</dbReference>
<keyword evidence="4 6" id="KW-1133">Transmembrane helix</keyword>
<evidence type="ECO:0000256" key="6">
    <source>
        <dbReference type="SAM" id="Phobius"/>
    </source>
</evidence>